<feature type="compositionally biased region" description="Acidic residues" evidence="1">
    <location>
        <begin position="155"/>
        <end position="165"/>
    </location>
</feature>
<dbReference type="EMBL" id="JAKOGI010000021">
    <property type="protein sequence ID" value="KAJ8449470.1"/>
    <property type="molecule type" value="Genomic_DNA"/>
</dbReference>
<keyword evidence="3" id="KW-1185">Reference proteome</keyword>
<organism evidence="2 3">
    <name type="scientific">Carnegiea gigantea</name>
    <dbReference type="NCBI Taxonomy" id="171969"/>
    <lineage>
        <taxon>Eukaryota</taxon>
        <taxon>Viridiplantae</taxon>
        <taxon>Streptophyta</taxon>
        <taxon>Embryophyta</taxon>
        <taxon>Tracheophyta</taxon>
        <taxon>Spermatophyta</taxon>
        <taxon>Magnoliopsida</taxon>
        <taxon>eudicotyledons</taxon>
        <taxon>Gunneridae</taxon>
        <taxon>Pentapetalae</taxon>
        <taxon>Caryophyllales</taxon>
        <taxon>Cactineae</taxon>
        <taxon>Cactaceae</taxon>
        <taxon>Cactoideae</taxon>
        <taxon>Echinocereeae</taxon>
        <taxon>Carnegiea</taxon>
    </lineage>
</organism>
<name>A0A9Q1KUU0_9CARY</name>
<evidence type="ECO:0000313" key="3">
    <source>
        <dbReference type="Proteomes" id="UP001153076"/>
    </source>
</evidence>
<dbReference type="OrthoDB" id="200187at2759"/>
<protein>
    <submittedName>
        <fullName evidence="2">Uncharacterized protein</fullName>
    </submittedName>
</protein>
<dbReference type="Proteomes" id="UP001153076">
    <property type="component" value="Unassembled WGS sequence"/>
</dbReference>
<gene>
    <name evidence="2" type="ORF">Cgig2_002267</name>
</gene>
<comment type="caution">
    <text evidence="2">The sequence shown here is derived from an EMBL/GenBank/DDBJ whole genome shotgun (WGS) entry which is preliminary data.</text>
</comment>
<sequence length="178" mass="19735">MRLIAFQDGVESATDKVSDELTIHRNKLSNSLTLLNDFLKWAQRRIRLCVSAHDGIPPYLEPLSSDFSGKLDWEMGSGKWEGAGKNVKCKRVSNIIDDVLEWSPKLALSGMMKQQSDVANVTDFHNESASAGDEPSSEEIPPPPGDINMDIGNDQPEDETPEDGQDNSRHSQQNRADL</sequence>
<accession>A0A9Q1KUU0</accession>
<dbReference type="AlphaFoldDB" id="A0A9Q1KUU0"/>
<feature type="region of interest" description="Disordered" evidence="1">
    <location>
        <begin position="126"/>
        <end position="178"/>
    </location>
</feature>
<reference evidence="2" key="1">
    <citation type="submission" date="2022-04" db="EMBL/GenBank/DDBJ databases">
        <title>Carnegiea gigantea Genome sequencing and assembly v2.</title>
        <authorList>
            <person name="Copetti D."/>
            <person name="Sanderson M.J."/>
            <person name="Burquez A."/>
            <person name="Wojciechowski M.F."/>
        </authorList>
    </citation>
    <scope>NUCLEOTIDE SEQUENCE</scope>
    <source>
        <strain evidence="2">SGP5-SGP5p</strain>
        <tissue evidence="2">Aerial part</tissue>
    </source>
</reference>
<evidence type="ECO:0000313" key="2">
    <source>
        <dbReference type="EMBL" id="KAJ8449470.1"/>
    </source>
</evidence>
<proteinExistence type="predicted"/>
<evidence type="ECO:0000256" key="1">
    <source>
        <dbReference type="SAM" id="MobiDB-lite"/>
    </source>
</evidence>